<name>A0ACB6ZZH4_THEGA</name>
<reference evidence="1" key="1">
    <citation type="submission" date="2019-10" db="EMBL/GenBank/DDBJ databases">
        <authorList>
            <consortium name="DOE Joint Genome Institute"/>
            <person name="Kuo A."/>
            <person name="Miyauchi S."/>
            <person name="Kiss E."/>
            <person name="Drula E."/>
            <person name="Kohler A."/>
            <person name="Sanchez-Garcia M."/>
            <person name="Andreopoulos B."/>
            <person name="Barry K.W."/>
            <person name="Bonito G."/>
            <person name="Buee M."/>
            <person name="Carver A."/>
            <person name="Chen C."/>
            <person name="Cichocki N."/>
            <person name="Clum A."/>
            <person name="Culley D."/>
            <person name="Crous P.W."/>
            <person name="Fauchery L."/>
            <person name="Girlanda M."/>
            <person name="Hayes R."/>
            <person name="Keri Z."/>
            <person name="Labutti K."/>
            <person name="Lipzen A."/>
            <person name="Lombard V."/>
            <person name="Magnuson J."/>
            <person name="Maillard F."/>
            <person name="Morin E."/>
            <person name="Murat C."/>
            <person name="Nolan M."/>
            <person name="Ohm R."/>
            <person name="Pangilinan J."/>
            <person name="Pereira M."/>
            <person name="Perotto S."/>
            <person name="Peter M."/>
            <person name="Riley R."/>
            <person name="Sitrit Y."/>
            <person name="Stielow B."/>
            <person name="Szollosi G."/>
            <person name="Zifcakova L."/>
            <person name="Stursova M."/>
            <person name="Spatafora J.W."/>
            <person name="Tedersoo L."/>
            <person name="Vaario L.-M."/>
            <person name="Yamada A."/>
            <person name="Yan M."/>
            <person name="Wang P."/>
            <person name="Xu J."/>
            <person name="Bruns T."/>
            <person name="Baldrian P."/>
            <person name="Vilgalys R."/>
            <person name="Henrissat B."/>
            <person name="Grigoriev I.V."/>
            <person name="Hibbett D."/>
            <person name="Nagy L.G."/>
            <person name="Martin F.M."/>
        </authorList>
    </citation>
    <scope>NUCLEOTIDE SEQUENCE</scope>
    <source>
        <strain evidence="1">P2</strain>
    </source>
</reference>
<comment type="caution">
    <text evidence="1">The sequence shown here is derived from an EMBL/GenBank/DDBJ whole genome shotgun (WGS) entry which is preliminary data.</text>
</comment>
<accession>A0ACB6ZZH4</accession>
<protein>
    <submittedName>
        <fullName evidence="1">Uncharacterized protein</fullName>
    </submittedName>
</protein>
<reference evidence="1" key="2">
    <citation type="journal article" date="2020" name="Nat. Commun.">
        <title>Large-scale genome sequencing of mycorrhizal fungi provides insights into the early evolution of symbiotic traits.</title>
        <authorList>
            <person name="Miyauchi S."/>
            <person name="Kiss E."/>
            <person name="Kuo A."/>
            <person name="Drula E."/>
            <person name="Kohler A."/>
            <person name="Sanchez-Garcia M."/>
            <person name="Morin E."/>
            <person name="Andreopoulos B."/>
            <person name="Barry K.W."/>
            <person name="Bonito G."/>
            <person name="Buee M."/>
            <person name="Carver A."/>
            <person name="Chen C."/>
            <person name="Cichocki N."/>
            <person name="Clum A."/>
            <person name="Culley D."/>
            <person name="Crous P.W."/>
            <person name="Fauchery L."/>
            <person name="Girlanda M."/>
            <person name="Hayes R.D."/>
            <person name="Keri Z."/>
            <person name="LaButti K."/>
            <person name="Lipzen A."/>
            <person name="Lombard V."/>
            <person name="Magnuson J."/>
            <person name="Maillard F."/>
            <person name="Murat C."/>
            <person name="Nolan M."/>
            <person name="Ohm R.A."/>
            <person name="Pangilinan J."/>
            <person name="Pereira M.F."/>
            <person name="Perotto S."/>
            <person name="Peter M."/>
            <person name="Pfister S."/>
            <person name="Riley R."/>
            <person name="Sitrit Y."/>
            <person name="Stielow J.B."/>
            <person name="Szollosi G."/>
            <person name="Zifcakova L."/>
            <person name="Stursova M."/>
            <person name="Spatafora J.W."/>
            <person name="Tedersoo L."/>
            <person name="Vaario L.M."/>
            <person name="Yamada A."/>
            <person name="Yan M."/>
            <person name="Wang P."/>
            <person name="Xu J."/>
            <person name="Bruns T."/>
            <person name="Baldrian P."/>
            <person name="Vilgalys R."/>
            <person name="Dunand C."/>
            <person name="Henrissat B."/>
            <person name="Grigoriev I.V."/>
            <person name="Hibbett D."/>
            <person name="Nagy L.G."/>
            <person name="Martin F.M."/>
        </authorList>
    </citation>
    <scope>NUCLEOTIDE SEQUENCE</scope>
    <source>
        <strain evidence="1">P2</strain>
    </source>
</reference>
<proteinExistence type="predicted"/>
<evidence type="ECO:0000313" key="2">
    <source>
        <dbReference type="Proteomes" id="UP000886501"/>
    </source>
</evidence>
<organism evidence="1 2">
    <name type="scientific">Thelephora ganbajun</name>
    <name type="common">Ganba fungus</name>
    <dbReference type="NCBI Taxonomy" id="370292"/>
    <lineage>
        <taxon>Eukaryota</taxon>
        <taxon>Fungi</taxon>
        <taxon>Dikarya</taxon>
        <taxon>Basidiomycota</taxon>
        <taxon>Agaricomycotina</taxon>
        <taxon>Agaricomycetes</taxon>
        <taxon>Thelephorales</taxon>
        <taxon>Thelephoraceae</taxon>
        <taxon>Thelephora</taxon>
    </lineage>
</organism>
<keyword evidence="2" id="KW-1185">Reference proteome</keyword>
<sequence length="448" mass="51246">MSLRRTLEEIEFGPFNANDVLDEYVTHKKNVPVDLYRLQVVRNGRKSGLDESEASISKKPVGKVRYFGILYVEDLGWISPNGRRLIHDDMRRRGLKLTLESIYGPDRPNDGLTVKIAITVKHIGLTYLTDKNYSNDMMLFSLTTGMSTRRLRIVSLSPICSAKSQEYIAAYRFYRLLSDLCSGISKPTPEDFFNALMNHNREAGIRVSKDAIVKRMLKHAIWLTEQAKRHVNIQSWKDFARTKVLDVDRESDVEMAEPDDERLVRPILSSSAPLALSPKQKRSWSVDSRSSLEYASDDQLFGPEPERGSSPERSPSPPLTDPYVAARVPIVFRLVPRIPDDFHWWCEIEGCYYNIDMLNLTGENLVMLDGETVAKLRLQDWSLSDPWVRLAFKAMVEDHRAKHLESWGLRCIKGPSGALAYIELVEPPGPDREKDKFSDLKIEFTDLL</sequence>
<dbReference type="EMBL" id="MU117961">
    <property type="protein sequence ID" value="KAF9654361.1"/>
    <property type="molecule type" value="Genomic_DNA"/>
</dbReference>
<evidence type="ECO:0000313" key="1">
    <source>
        <dbReference type="EMBL" id="KAF9654361.1"/>
    </source>
</evidence>
<gene>
    <name evidence="1" type="ORF">BDM02DRAFT_3264890</name>
</gene>
<dbReference type="Proteomes" id="UP000886501">
    <property type="component" value="Unassembled WGS sequence"/>
</dbReference>